<feature type="domain" description="Alpha-D-phosphohexomutase alpha/beta/alpha" evidence="9">
    <location>
        <begin position="266"/>
        <end position="372"/>
    </location>
</feature>
<dbReference type="GO" id="GO:0005975">
    <property type="term" value="P:carbohydrate metabolic process"/>
    <property type="evidence" value="ECO:0007669"/>
    <property type="project" value="InterPro"/>
</dbReference>
<dbReference type="AlphaFoldDB" id="A0A9E7AJN9"/>
<dbReference type="GO" id="GO:0046872">
    <property type="term" value="F:metal ion binding"/>
    <property type="evidence" value="ECO:0007669"/>
    <property type="project" value="UniProtKB-KW"/>
</dbReference>
<dbReference type="InterPro" id="IPR005844">
    <property type="entry name" value="A-D-PHexomutase_a/b/a-I"/>
</dbReference>
<dbReference type="InterPro" id="IPR005845">
    <property type="entry name" value="A-D-PHexomutase_a/b/a-II"/>
</dbReference>
<evidence type="ECO:0000256" key="5">
    <source>
        <dbReference type="ARBA" id="ARBA00022842"/>
    </source>
</evidence>
<comment type="similarity">
    <text evidence="2">Belongs to the phosphohexose mutase family.</text>
</comment>
<dbReference type="SUPFAM" id="SSF53738">
    <property type="entry name" value="Phosphoglucomutase, first 3 domains"/>
    <property type="match status" value="2"/>
</dbReference>
<keyword evidence="6" id="KW-0413">Isomerase</keyword>
<gene>
    <name evidence="10" type="ORF">M3I19_07265</name>
</gene>
<feature type="domain" description="Alpha-D-phosphohexomutase alpha/beta/alpha" evidence="8">
    <location>
        <begin position="161"/>
        <end position="261"/>
    </location>
</feature>
<dbReference type="Gene3D" id="3.30.310.50">
    <property type="entry name" value="Alpha-D-phosphohexomutase, C-terminal domain"/>
    <property type="match status" value="1"/>
</dbReference>
<dbReference type="InterPro" id="IPR016055">
    <property type="entry name" value="A-D-PHexomutase_a/b/a-I/II/III"/>
</dbReference>
<dbReference type="Pfam" id="PF02880">
    <property type="entry name" value="PGM_PMM_III"/>
    <property type="match status" value="1"/>
</dbReference>
<dbReference type="Pfam" id="PF02879">
    <property type="entry name" value="PGM_PMM_II"/>
    <property type="match status" value="1"/>
</dbReference>
<evidence type="ECO:0000259" key="9">
    <source>
        <dbReference type="Pfam" id="PF02880"/>
    </source>
</evidence>
<evidence type="ECO:0000256" key="3">
    <source>
        <dbReference type="ARBA" id="ARBA00022553"/>
    </source>
</evidence>
<dbReference type="Gene3D" id="3.40.120.10">
    <property type="entry name" value="Alpha-D-Glucose-1,6-Bisphosphate, subunit A, domain 3"/>
    <property type="match status" value="3"/>
</dbReference>
<evidence type="ECO:0000256" key="1">
    <source>
        <dbReference type="ARBA" id="ARBA00001946"/>
    </source>
</evidence>
<evidence type="ECO:0000259" key="7">
    <source>
        <dbReference type="Pfam" id="PF02878"/>
    </source>
</evidence>
<keyword evidence="5" id="KW-0460">Magnesium</keyword>
<name>A0A9E7AJN9_9ACTN</name>
<dbReference type="PANTHER" id="PTHR43771:SF1">
    <property type="entry name" value="PHOSPHOMANNOMUTASE"/>
    <property type="match status" value="1"/>
</dbReference>
<proteinExistence type="inferred from homology"/>
<evidence type="ECO:0000259" key="8">
    <source>
        <dbReference type="Pfam" id="PF02879"/>
    </source>
</evidence>
<dbReference type="EMBL" id="CP097092">
    <property type="protein sequence ID" value="UQF78059.1"/>
    <property type="molecule type" value="Genomic_DNA"/>
</dbReference>
<keyword evidence="3" id="KW-0597">Phosphoprotein</keyword>
<dbReference type="GO" id="GO:0016868">
    <property type="term" value="F:intramolecular phosphotransferase activity"/>
    <property type="evidence" value="ECO:0007669"/>
    <property type="project" value="InterPro"/>
</dbReference>
<dbReference type="InterPro" id="IPR036900">
    <property type="entry name" value="A-D-PHexomutase_C_sf"/>
</dbReference>
<keyword evidence="4" id="KW-0479">Metal-binding</keyword>
<feature type="domain" description="Alpha-D-phosphohexomutase alpha/beta/alpha" evidence="7">
    <location>
        <begin position="13"/>
        <end position="141"/>
    </location>
</feature>
<evidence type="ECO:0000313" key="11">
    <source>
        <dbReference type="Proteomes" id="UP000831562"/>
    </source>
</evidence>
<dbReference type="Proteomes" id="UP000831562">
    <property type="component" value="Chromosome"/>
</dbReference>
<reference evidence="10" key="1">
    <citation type="submission" date="2022-05" db="EMBL/GenBank/DDBJ databases">
        <title>Using nanopore sequencing to obtain complete genomes from saliva samples.</title>
        <authorList>
            <person name="Baker J.L."/>
        </authorList>
    </citation>
    <scope>NUCLEOTIDE SEQUENCE</scope>
    <source>
        <strain evidence="10">JCVI-JB-Lp32</strain>
    </source>
</reference>
<evidence type="ECO:0000256" key="4">
    <source>
        <dbReference type="ARBA" id="ARBA00022723"/>
    </source>
</evidence>
<protein>
    <submittedName>
        <fullName evidence="10">Phosphoglucomutase</fullName>
    </submittedName>
</protein>
<sequence length="471" mass="50971">MPTALDKRPDILRFGSDGWQARYDKGFTRDNVVRLAEALGTVWSEELPGGIVFVGFDTRFEADSSALEAAATLASFGLDVRVSETFCPTPSVCWACAHHKDVAGGLIISATELSCEYCGMIIRAANGGPVSRDFLQRVESATPLEPTNQRGTFTTTDIVTPYKSALLNQINVSVIKELRPSVVVDPMYGAATDLLADVLSVAGCVVHQMHQGPVRDFGGIHPQPADPWADECSSMVVSRHAQLGLLLDCDGDRAAAVDETGRLLSPHELIPLITRHLVQNRKQTGRVVSTLTCSATVSRQAAHLGLESASVPVGFARLYSEIEQGDVLLAAEEYGGICIPSHLLERDGLLVALLIVEMLAYTHKSLAQLVSEDEAELGRMCYSRRGVRLDAAATQAFRNILPGLNPENVAGKVPVSVSHADGLKLQFKDDSWVLIRPSRMDALVRVYSEAANETLRDQLLDAACQIVKDEI</sequence>
<accession>A0A9E7AJN9</accession>
<dbReference type="Pfam" id="PF02878">
    <property type="entry name" value="PGM_PMM_I"/>
    <property type="match status" value="1"/>
</dbReference>
<evidence type="ECO:0000313" key="10">
    <source>
        <dbReference type="EMBL" id="UQF78059.1"/>
    </source>
</evidence>
<dbReference type="PANTHER" id="PTHR43771">
    <property type="entry name" value="PHOSPHOMANNOMUTASE"/>
    <property type="match status" value="1"/>
</dbReference>
<organism evidence="10 11">
    <name type="scientific">Lancefieldella parvula</name>
    <dbReference type="NCBI Taxonomy" id="1382"/>
    <lineage>
        <taxon>Bacteria</taxon>
        <taxon>Bacillati</taxon>
        <taxon>Actinomycetota</taxon>
        <taxon>Coriobacteriia</taxon>
        <taxon>Coriobacteriales</taxon>
        <taxon>Atopobiaceae</taxon>
        <taxon>Lancefieldella</taxon>
    </lineage>
</organism>
<dbReference type="InterPro" id="IPR005846">
    <property type="entry name" value="A-D-PHexomutase_a/b/a-III"/>
</dbReference>
<comment type="cofactor">
    <cofactor evidence="1">
        <name>Mg(2+)</name>
        <dbReference type="ChEBI" id="CHEBI:18420"/>
    </cofactor>
</comment>
<evidence type="ECO:0000256" key="2">
    <source>
        <dbReference type="ARBA" id="ARBA00010231"/>
    </source>
</evidence>
<evidence type="ECO:0000256" key="6">
    <source>
        <dbReference type="ARBA" id="ARBA00023235"/>
    </source>
</evidence>
<dbReference type="SUPFAM" id="SSF55957">
    <property type="entry name" value="Phosphoglucomutase, C-terminal domain"/>
    <property type="match status" value="1"/>
</dbReference>